<feature type="transmembrane region" description="Helical" evidence="1">
    <location>
        <begin position="73"/>
        <end position="93"/>
    </location>
</feature>
<keyword evidence="1" id="KW-0472">Membrane</keyword>
<dbReference type="Proteomes" id="UP000295443">
    <property type="component" value="Unassembled WGS sequence"/>
</dbReference>
<reference evidence="2 3" key="1">
    <citation type="submission" date="2019-03" db="EMBL/GenBank/DDBJ databases">
        <title>Genome sequence of Thiobacillaceae bacterium LSR1, a sulfur-oxidizing bacterium isolated from freshwater sediment.</title>
        <authorList>
            <person name="Li S."/>
        </authorList>
    </citation>
    <scope>NUCLEOTIDE SEQUENCE [LARGE SCALE GENOMIC DNA]</scope>
    <source>
        <strain evidence="2 3">LSR1</strain>
    </source>
</reference>
<keyword evidence="3" id="KW-1185">Reference proteome</keyword>
<feature type="transmembrane region" description="Helical" evidence="1">
    <location>
        <begin position="176"/>
        <end position="196"/>
    </location>
</feature>
<evidence type="ECO:0008006" key="4">
    <source>
        <dbReference type="Google" id="ProtNLM"/>
    </source>
</evidence>
<feature type="transmembrane region" description="Helical" evidence="1">
    <location>
        <begin position="113"/>
        <end position="131"/>
    </location>
</feature>
<keyword evidence="1" id="KW-1133">Transmembrane helix</keyword>
<dbReference type="AlphaFoldDB" id="A0A4R1B309"/>
<dbReference type="Gene3D" id="1.20.950.20">
    <property type="entry name" value="Transmembrane di-heme cytochromes, Chain C"/>
    <property type="match status" value="1"/>
</dbReference>
<dbReference type="RefSeq" id="WP_131448790.1">
    <property type="nucleotide sequence ID" value="NZ_SJZB01000049.1"/>
</dbReference>
<sequence>MNELQFLTWVRGPGLDAAVAIFLLGTVWRLIEIYGLGRKKDLAAPRLTPGASGWHTIVRRSVPPEGMFKQSPVTYVGGYVFHIGLAAIVFLFAPHIKLVEGLVGLSWPGLPSQIVDLVSVVTLAAMVVVLVDRIKRPVKRFLSGFEDWFTWAVTFLPVLTGWLAVQHLLLPYTTMLALHILSVEVLLVTLPFTKLFHAFTVFGSRWYNGTVNGHKGVPV</sequence>
<accession>A0A4R1B309</accession>
<gene>
    <name evidence="2" type="ORF">EZJ19_14435</name>
</gene>
<protein>
    <recommendedName>
        <fullName evidence="4">Nitrate reductase</fullName>
    </recommendedName>
</protein>
<dbReference type="InterPro" id="IPR036197">
    <property type="entry name" value="NarG-like_sf"/>
</dbReference>
<dbReference type="SUPFAM" id="SSF103501">
    <property type="entry name" value="Respiratory nitrate reductase 1 gamma chain"/>
    <property type="match status" value="1"/>
</dbReference>
<dbReference type="OrthoDB" id="7872966at2"/>
<comment type="caution">
    <text evidence="2">The sequence shown here is derived from an EMBL/GenBank/DDBJ whole genome shotgun (WGS) entry which is preliminary data.</text>
</comment>
<evidence type="ECO:0000313" key="3">
    <source>
        <dbReference type="Proteomes" id="UP000295443"/>
    </source>
</evidence>
<evidence type="ECO:0000256" key="1">
    <source>
        <dbReference type="SAM" id="Phobius"/>
    </source>
</evidence>
<name>A0A4R1B309_9PROT</name>
<feature type="transmembrane region" description="Helical" evidence="1">
    <location>
        <begin position="151"/>
        <end position="170"/>
    </location>
</feature>
<evidence type="ECO:0000313" key="2">
    <source>
        <dbReference type="EMBL" id="TCJ11850.1"/>
    </source>
</evidence>
<feature type="transmembrane region" description="Helical" evidence="1">
    <location>
        <begin position="12"/>
        <end position="31"/>
    </location>
</feature>
<dbReference type="EMBL" id="SJZB01000049">
    <property type="protein sequence ID" value="TCJ11850.1"/>
    <property type="molecule type" value="Genomic_DNA"/>
</dbReference>
<proteinExistence type="predicted"/>
<organism evidence="2 3">
    <name type="scientific">Parasulfuritortus cantonensis</name>
    <dbReference type="NCBI Taxonomy" id="2528202"/>
    <lineage>
        <taxon>Bacteria</taxon>
        <taxon>Pseudomonadati</taxon>
        <taxon>Pseudomonadota</taxon>
        <taxon>Betaproteobacteria</taxon>
        <taxon>Nitrosomonadales</taxon>
        <taxon>Thiobacillaceae</taxon>
        <taxon>Parasulfuritortus</taxon>
    </lineage>
</organism>
<keyword evidence="1" id="KW-0812">Transmembrane</keyword>